<dbReference type="PANTHER" id="PTHR23502">
    <property type="entry name" value="MAJOR FACILITATOR SUPERFAMILY"/>
    <property type="match status" value="1"/>
</dbReference>
<organism evidence="10 11">
    <name type="scientific">Spelaeicoccus albus</name>
    <dbReference type="NCBI Taxonomy" id="1280376"/>
    <lineage>
        <taxon>Bacteria</taxon>
        <taxon>Bacillati</taxon>
        <taxon>Actinomycetota</taxon>
        <taxon>Actinomycetes</taxon>
        <taxon>Micrococcales</taxon>
        <taxon>Brevibacteriaceae</taxon>
        <taxon>Spelaeicoccus</taxon>
    </lineage>
</organism>
<accession>A0A7Z0A8B2</accession>
<feature type="transmembrane region" description="Helical" evidence="8">
    <location>
        <begin position="29"/>
        <end position="50"/>
    </location>
</feature>
<keyword evidence="6 8" id="KW-1133">Transmembrane helix</keyword>
<dbReference type="SUPFAM" id="SSF103473">
    <property type="entry name" value="MFS general substrate transporter"/>
    <property type="match status" value="1"/>
</dbReference>
<evidence type="ECO:0000256" key="4">
    <source>
        <dbReference type="ARBA" id="ARBA00022475"/>
    </source>
</evidence>
<feature type="transmembrane region" description="Helical" evidence="8">
    <location>
        <begin position="297"/>
        <end position="318"/>
    </location>
</feature>
<gene>
    <name evidence="10" type="ORF">BJY26_000575</name>
</gene>
<name>A0A7Z0A8B2_9MICO</name>
<keyword evidence="7 8" id="KW-0472">Membrane</keyword>
<feature type="transmembrane region" description="Helical" evidence="8">
    <location>
        <begin position="263"/>
        <end position="285"/>
    </location>
</feature>
<comment type="subcellular location">
    <subcellularLocation>
        <location evidence="1">Cell membrane</location>
        <topology evidence="1">Multi-pass membrane protein</topology>
    </subcellularLocation>
</comment>
<reference evidence="10 11" key="1">
    <citation type="submission" date="2020-07" db="EMBL/GenBank/DDBJ databases">
        <title>Sequencing the genomes of 1000 actinobacteria strains.</title>
        <authorList>
            <person name="Klenk H.-P."/>
        </authorList>
    </citation>
    <scope>NUCLEOTIDE SEQUENCE [LARGE SCALE GENOMIC DNA]</scope>
    <source>
        <strain evidence="10 11">DSM 26341</strain>
    </source>
</reference>
<feature type="transmembrane region" description="Helical" evidence="8">
    <location>
        <begin position="324"/>
        <end position="344"/>
    </location>
</feature>
<dbReference type="EMBL" id="JACBZP010000001">
    <property type="protein sequence ID" value="NYI66269.1"/>
    <property type="molecule type" value="Genomic_DNA"/>
</dbReference>
<dbReference type="PROSITE" id="PS50850">
    <property type="entry name" value="MFS"/>
    <property type="match status" value="1"/>
</dbReference>
<feature type="domain" description="Major facilitator superfamily (MFS) profile" evidence="9">
    <location>
        <begin position="25"/>
        <end position="413"/>
    </location>
</feature>
<dbReference type="GO" id="GO:1990961">
    <property type="term" value="P:xenobiotic detoxification by transmembrane export across the plasma membrane"/>
    <property type="evidence" value="ECO:0007669"/>
    <property type="project" value="InterPro"/>
</dbReference>
<evidence type="ECO:0000256" key="1">
    <source>
        <dbReference type="ARBA" id="ARBA00004651"/>
    </source>
</evidence>
<feature type="transmembrane region" description="Helical" evidence="8">
    <location>
        <begin position="62"/>
        <end position="83"/>
    </location>
</feature>
<evidence type="ECO:0000256" key="2">
    <source>
        <dbReference type="ARBA" id="ARBA00006236"/>
    </source>
</evidence>
<keyword evidence="4" id="KW-1003">Cell membrane</keyword>
<evidence type="ECO:0000256" key="8">
    <source>
        <dbReference type="SAM" id="Phobius"/>
    </source>
</evidence>
<feature type="transmembrane region" description="Helical" evidence="8">
    <location>
        <begin position="95"/>
        <end position="120"/>
    </location>
</feature>
<dbReference type="RefSeq" id="WP_179425495.1">
    <property type="nucleotide sequence ID" value="NZ_JACBZP010000001.1"/>
</dbReference>
<feature type="transmembrane region" description="Helical" evidence="8">
    <location>
        <begin position="356"/>
        <end position="377"/>
    </location>
</feature>
<keyword evidence="5 8" id="KW-0812">Transmembrane</keyword>
<comment type="caution">
    <text evidence="10">The sequence shown here is derived from an EMBL/GenBank/DDBJ whole genome shotgun (WGS) entry which is preliminary data.</text>
</comment>
<evidence type="ECO:0000313" key="11">
    <source>
        <dbReference type="Proteomes" id="UP000539111"/>
    </source>
</evidence>
<evidence type="ECO:0000256" key="5">
    <source>
        <dbReference type="ARBA" id="ARBA00022692"/>
    </source>
</evidence>
<dbReference type="InterPro" id="IPR036259">
    <property type="entry name" value="MFS_trans_sf"/>
</dbReference>
<dbReference type="PANTHER" id="PTHR23502:SF132">
    <property type="entry name" value="POLYAMINE TRANSPORTER 2-RELATED"/>
    <property type="match status" value="1"/>
</dbReference>
<dbReference type="InterPro" id="IPR004812">
    <property type="entry name" value="Efflux_drug-R_Bcr/CmlA"/>
</dbReference>
<dbReference type="AlphaFoldDB" id="A0A7Z0A8B2"/>
<protein>
    <submittedName>
        <fullName evidence="10">DHA1 family bicyclomycin/chloramphenicol resistance-like MFS transporter</fullName>
    </submittedName>
</protein>
<dbReference type="CDD" id="cd17320">
    <property type="entry name" value="MFS_MdfA_MDR_like"/>
    <property type="match status" value="1"/>
</dbReference>
<dbReference type="Gene3D" id="1.20.1720.10">
    <property type="entry name" value="Multidrug resistance protein D"/>
    <property type="match status" value="1"/>
</dbReference>
<proteinExistence type="inferred from homology"/>
<evidence type="ECO:0000256" key="6">
    <source>
        <dbReference type="ARBA" id="ARBA00022989"/>
    </source>
</evidence>
<dbReference type="InterPro" id="IPR011701">
    <property type="entry name" value="MFS"/>
</dbReference>
<feature type="transmembrane region" description="Helical" evidence="8">
    <location>
        <begin position="232"/>
        <end position="257"/>
    </location>
</feature>
<dbReference type="InterPro" id="IPR020846">
    <property type="entry name" value="MFS_dom"/>
</dbReference>
<dbReference type="GO" id="GO:0005886">
    <property type="term" value="C:plasma membrane"/>
    <property type="evidence" value="ECO:0007669"/>
    <property type="project" value="UniProtKB-SubCell"/>
</dbReference>
<evidence type="ECO:0000256" key="7">
    <source>
        <dbReference type="ARBA" id="ARBA00023136"/>
    </source>
</evidence>
<feature type="transmembrane region" description="Helical" evidence="8">
    <location>
        <begin position="126"/>
        <end position="144"/>
    </location>
</feature>
<feature type="transmembrane region" description="Helical" evidence="8">
    <location>
        <begin position="183"/>
        <end position="202"/>
    </location>
</feature>
<evidence type="ECO:0000313" key="10">
    <source>
        <dbReference type="EMBL" id="NYI66269.1"/>
    </source>
</evidence>
<feature type="transmembrane region" description="Helical" evidence="8">
    <location>
        <begin position="156"/>
        <end position="177"/>
    </location>
</feature>
<sequence>MPETSPTPAPAPAPASAAAITPRPPIARVMLFGALTAIGPLTIDMYLAAFPAVSADLDVSSAMVQLTLTATLAGLALGQLFLGSISDAYGRRRPLIAALVLYVLASLVVAVTSSFALLFAMRFVQGFTAAAGMVLSMAMARDLYTGSVLARLLSRLMLVSGVAPVLAPTIGAGFLALGTWRSMFFALGGFGLALAVLALVRVKETLPESRRAQAGVMPALRSYGVLLRSARYLGIVLTGSVAMGALFTYVSAATFVYQDLYGFSVQTYAILFAVGAVMITGGSQLNASLVGRFHPANILRTAMAGGAFFGAVLIILAASDASKWAFIGMLMPALICMGMVMPNTPTLALYDHPDRAGSAAAFLGAMQFLAGALLAPVTGLFPQDSAVPMAAMMFACFAAGSLVFALIAKPRALVRSMPWH</sequence>
<dbReference type="Pfam" id="PF07690">
    <property type="entry name" value="MFS_1"/>
    <property type="match status" value="1"/>
</dbReference>
<dbReference type="GO" id="GO:0042910">
    <property type="term" value="F:xenobiotic transmembrane transporter activity"/>
    <property type="evidence" value="ECO:0007669"/>
    <property type="project" value="InterPro"/>
</dbReference>
<dbReference type="NCBIfam" id="TIGR00710">
    <property type="entry name" value="efflux_Bcr_CflA"/>
    <property type="match status" value="1"/>
</dbReference>
<dbReference type="Proteomes" id="UP000539111">
    <property type="component" value="Unassembled WGS sequence"/>
</dbReference>
<keyword evidence="3" id="KW-0813">Transport</keyword>
<feature type="transmembrane region" description="Helical" evidence="8">
    <location>
        <begin position="389"/>
        <end position="408"/>
    </location>
</feature>
<evidence type="ECO:0000256" key="3">
    <source>
        <dbReference type="ARBA" id="ARBA00022448"/>
    </source>
</evidence>
<keyword evidence="11" id="KW-1185">Reference proteome</keyword>
<comment type="similarity">
    <text evidence="2">Belongs to the major facilitator superfamily. Bcr/CmlA family.</text>
</comment>
<evidence type="ECO:0000259" key="9">
    <source>
        <dbReference type="PROSITE" id="PS50850"/>
    </source>
</evidence>